<dbReference type="SMART" id="SM00612">
    <property type="entry name" value="Kelch"/>
    <property type="match status" value="2"/>
</dbReference>
<sequence length="331" mass="36449">MEALQSLAWRQLDDMPFGIWEPATIVFDGKLIVLGGYADYVSSSKKVQMFDPTDGSWAHLQDLPSAVGHINLIEHNGAIWFAGGMKDKPGTLLDSAEKDHIIAEVWQFDFALNRYMAAPLLPEKRAGGTIARLGAHLHYIGGLKDDRDTDGEEHWTFDMDEWSRNGGVSWQAAAPLPMPRNQCAGVVLNNKIYVIGGQFHHDSVQIDQACVHIYDPESDSWKEGPVLPYGHSHSEAATFVYQDRIYMAAGHTTPDGGKKGFCGNLLTLVEGGEWELTAKLPKPMSSPASRIIGDQLYVVGGWDGRTDPDATMGHSGWLSSPEVWVSDMPIF</sequence>
<dbReference type="SUPFAM" id="SSF117281">
    <property type="entry name" value="Kelch motif"/>
    <property type="match status" value="1"/>
</dbReference>
<dbReference type="InterPro" id="IPR006652">
    <property type="entry name" value="Kelch_1"/>
</dbReference>
<proteinExistence type="predicted"/>
<dbReference type="EMBL" id="SHAG01000001">
    <property type="protein sequence ID" value="RZO77820.1"/>
    <property type="molecule type" value="Genomic_DNA"/>
</dbReference>
<dbReference type="InterPro" id="IPR015915">
    <property type="entry name" value="Kelch-typ_b-propeller"/>
</dbReference>
<evidence type="ECO:0000313" key="1">
    <source>
        <dbReference type="EMBL" id="RZO77820.1"/>
    </source>
</evidence>
<reference evidence="1 2" key="1">
    <citation type="submission" date="2019-02" db="EMBL/GenBank/DDBJ databases">
        <title>Prokaryotic population dynamics and viral predation in marine succession experiment using metagenomics: the confinement effect.</title>
        <authorList>
            <person name="Haro-Moreno J.M."/>
            <person name="Rodriguez-Valera F."/>
            <person name="Lopez-Perez M."/>
        </authorList>
    </citation>
    <scope>NUCLEOTIDE SEQUENCE [LARGE SCALE GENOMIC DNA]</scope>
    <source>
        <strain evidence="1">MED-G157</strain>
    </source>
</reference>
<dbReference type="Proteomes" id="UP000316199">
    <property type="component" value="Unassembled WGS sequence"/>
</dbReference>
<organism evidence="1 2">
    <name type="scientific">OM182 bacterium</name>
    <dbReference type="NCBI Taxonomy" id="2510334"/>
    <lineage>
        <taxon>Bacteria</taxon>
        <taxon>Pseudomonadati</taxon>
        <taxon>Pseudomonadota</taxon>
        <taxon>Gammaproteobacteria</taxon>
        <taxon>OMG group</taxon>
        <taxon>OM182 clade</taxon>
    </lineage>
</organism>
<gene>
    <name evidence="1" type="ORF">EVA68_00925</name>
</gene>
<dbReference type="Pfam" id="PF01344">
    <property type="entry name" value="Kelch_1"/>
    <property type="match status" value="2"/>
</dbReference>
<dbReference type="AlphaFoldDB" id="A0A520S5S9"/>
<comment type="caution">
    <text evidence="1">The sequence shown here is derived from an EMBL/GenBank/DDBJ whole genome shotgun (WGS) entry which is preliminary data.</text>
</comment>
<name>A0A520S5S9_9GAMM</name>
<accession>A0A520S5S9</accession>
<protein>
    <submittedName>
        <fullName evidence="1">Kelch repeat-containing protein</fullName>
    </submittedName>
</protein>
<dbReference type="InterPro" id="IPR053256">
    <property type="entry name" value="Kelch_repeat-containing"/>
</dbReference>
<dbReference type="PANTHER" id="PTHR46773">
    <property type="match status" value="1"/>
</dbReference>
<dbReference type="Gene3D" id="2.120.10.80">
    <property type="entry name" value="Kelch-type beta propeller"/>
    <property type="match status" value="2"/>
</dbReference>
<dbReference type="PANTHER" id="PTHR46773:SF5">
    <property type="entry name" value="OS04G0487100 PROTEIN"/>
    <property type="match status" value="1"/>
</dbReference>
<evidence type="ECO:0000313" key="2">
    <source>
        <dbReference type="Proteomes" id="UP000316199"/>
    </source>
</evidence>